<feature type="transmembrane region" description="Helical" evidence="1">
    <location>
        <begin position="124"/>
        <end position="142"/>
    </location>
</feature>
<feature type="transmembrane region" description="Helical" evidence="1">
    <location>
        <begin position="92"/>
        <end position="112"/>
    </location>
</feature>
<gene>
    <name evidence="2" type="ORF">NU887_00095</name>
</gene>
<keyword evidence="3" id="KW-1185">Reference proteome</keyword>
<feature type="transmembrane region" description="Helical" evidence="1">
    <location>
        <begin position="193"/>
        <end position="217"/>
    </location>
</feature>
<dbReference type="AlphaFoldDB" id="A0A9X2P4M8"/>
<keyword evidence="1" id="KW-0472">Membrane</keyword>
<comment type="caution">
    <text evidence="2">The sequence shown here is derived from an EMBL/GenBank/DDBJ whole genome shotgun (WGS) entry which is preliminary data.</text>
</comment>
<keyword evidence="1" id="KW-0812">Transmembrane</keyword>
<evidence type="ECO:0000256" key="1">
    <source>
        <dbReference type="SAM" id="Phobius"/>
    </source>
</evidence>
<dbReference type="RefSeq" id="WP_258421312.1">
    <property type="nucleotide sequence ID" value="NZ_JANAEZ010000010.1"/>
</dbReference>
<organism evidence="2 3">
    <name type="scientific">Aquiflexum gelatinilyticum</name>
    <dbReference type="NCBI Taxonomy" id="2961943"/>
    <lineage>
        <taxon>Bacteria</taxon>
        <taxon>Pseudomonadati</taxon>
        <taxon>Bacteroidota</taxon>
        <taxon>Cytophagia</taxon>
        <taxon>Cytophagales</taxon>
        <taxon>Cyclobacteriaceae</taxon>
        <taxon>Aquiflexum</taxon>
    </lineage>
</organism>
<feature type="transmembrane region" description="Helical" evidence="1">
    <location>
        <begin position="163"/>
        <end position="181"/>
    </location>
</feature>
<reference evidence="2" key="1">
    <citation type="submission" date="2022-08" db="EMBL/GenBank/DDBJ databases">
        <authorList>
            <person name="Zhang D."/>
        </authorList>
    </citation>
    <scope>NUCLEOTIDE SEQUENCE</scope>
    <source>
        <strain evidence="2">XJ19-11</strain>
    </source>
</reference>
<evidence type="ECO:0000313" key="3">
    <source>
        <dbReference type="Proteomes" id="UP001142175"/>
    </source>
</evidence>
<sequence length="234" mass="27155">MKLTKPQIEQLKTLISKKGYPEIDVQYEILDHVACKVETMLDENPKLNIGEAFQKVHASFGIFGFSGLEESYKKLIETRLTKYFWQELKSNLLSIKILVPLLLTFCYFQSAYVLEKYFSFGEGGQLLIGLLFLAFVMLWWFYSFGRGFKKYKNYASWRGNQGILMFTYLPLQFMIQGYKYVGNFNLLDPSTLGFWQVFAVLFVFAGLSILSSLPGVFSKSLKDTKKLEEVYRLV</sequence>
<dbReference type="EMBL" id="JANSUY010000001">
    <property type="protein sequence ID" value="MCR9013407.1"/>
    <property type="molecule type" value="Genomic_DNA"/>
</dbReference>
<keyword evidence="1" id="KW-1133">Transmembrane helix</keyword>
<name>A0A9X2P4M8_9BACT</name>
<proteinExistence type="predicted"/>
<protein>
    <submittedName>
        <fullName evidence="2">Uncharacterized protein</fullName>
    </submittedName>
</protein>
<accession>A0A9X2P4M8</accession>
<evidence type="ECO:0000313" key="2">
    <source>
        <dbReference type="EMBL" id="MCR9013407.1"/>
    </source>
</evidence>
<dbReference type="Proteomes" id="UP001142175">
    <property type="component" value="Unassembled WGS sequence"/>
</dbReference>